<dbReference type="AlphaFoldDB" id="A0A0F9EVE4"/>
<protein>
    <submittedName>
        <fullName evidence="1">Uncharacterized protein</fullName>
    </submittedName>
</protein>
<name>A0A0F9EVE4_9ZZZZ</name>
<reference evidence="1" key="1">
    <citation type="journal article" date="2015" name="Nature">
        <title>Complex archaea that bridge the gap between prokaryotes and eukaryotes.</title>
        <authorList>
            <person name="Spang A."/>
            <person name="Saw J.H."/>
            <person name="Jorgensen S.L."/>
            <person name="Zaremba-Niedzwiedzka K."/>
            <person name="Martijn J."/>
            <person name="Lind A.E."/>
            <person name="van Eijk R."/>
            <person name="Schleper C."/>
            <person name="Guy L."/>
            <person name="Ettema T.J."/>
        </authorList>
    </citation>
    <scope>NUCLEOTIDE SEQUENCE</scope>
</reference>
<dbReference type="EMBL" id="LAZR01033151">
    <property type="protein sequence ID" value="KKL48915.1"/>
    <property type="molecule type" value="Genomic_DNA"/>
</dbReference>
<proteinExistence type="predicted"/>
<gene>
    <name evidence="1" type="ORF">LCGC14_2320710</name>
</gene>
<organism evidence="1">
    <name type="scientific">marine sediment metagenome</name>
    <dbReference type="NCBI Taxonomy" id="412755"/>
    <lineage>
        <taxon>unclassified sequences</taxon>
        <taxon>metagenomes</taxon>
        <taxon>ecological metagenomes</taxon>
    </lineage>
</organism>
<comment type="caution">
    <text evidence="1">The sequence shown here is derived from an EMBL/GenBank/DDBJ whole genome shotgun (WGS) entry which is preliminary data.</text>
</comment>
<accession>A0A0F9EVE4</accession>
<sequence>VPNAATIVSAVIDFRTTDNAGVVACLFKISAVDEDDPAAATNDATCDTDDAARTTAQVDWDFTSINAEDSALQTADFASVVQEIVDRPGWASGQAMLIHIDDDGTVGSNFEGQAVASFDHTFAAPTLTIVYTVASDIGQPTGWGFVRMGT</sequence>
<evidence type="ECO:0000313" key="1">
    <source>
        <dbReference type="EMBL" id="KKL48915.1"/>
    </source>
</evidence>
<feature type="non-terminal residue" evidence="1">
    <location>
        <position position="1"/>
    </location>
</feature>